<dbReference type="AlphaFoldDB" id="A0A813H8R5"/>
<comment type="caution">
    <text evidence="2">The sequence shown here is derived from an EMBL/GenBank/DDBJ whole genome shotgun (WGS) entry which is preliminary data.</text>
</comment>
<evidence type="ECO:0000313" key="2">
    <source>
        <dbReference type="EMBL" id="CAE8634473.1"/>
    </source>
</evidence>
<name>A0A813H8R5_POLGL</name>
<keyword evidence="3" id="KW-1185">Reference proteome</keyword>
<evidence type="ECO:0000313" key="3">
    <source>
        <dbReference type="Proteomes" id="UP000654075"/>
    </source>
</evidence>
<dbReference type="Proteomes" id="UP000654075">
    <property type="component" value="Unassembled WGS sequence"/>
</dbReference>
<protein>
    <submittedName>
        <fullName evidence="2">Uncharacterized protein</fullName>
    </submittedName>
</protein>
<proteinExistence type="predicted"/>
<evidence type="ECO:0000256" key="1">
    <source>
        <dbReference type="SAM" id="MobiDB-lite"/>
    </source>
</evidence>
<accession>A0A813H8R5</accession>
<organism evidence="2 3">
    <name type="scientific">Polarella glacialis</name>
    <name type="common">Dinoflagellate</name>
    <dbReference type="NCBI Taxonomy" id="89957"/>
    <lineage>
        <taxon>Eukaryota</taxon>
        <taxon>Sar</taxon>
        <taxon>Alveolata</taxon>
        <taxon>Dinophyceae</taxon>
        <taxon>Suessiales</taxon>
        <taxon>Suessiaceae</taxon>
        <taxon>Polarella</taxon>
    </lineage>
</organism>
<reference evidence="2" key="1">
    <citation type="submission" date="2021-02" db="EMBL/GenBank/DDBJ databases">
        <authorList>
            <person name="Dougan E. K."/>
            <person name="Rhodes N."/>
            <person name="Thang M."/>
            <person name="Chan C."/>
        </authorList>
    </citation>
    <scope>NUCLEOTIDE SEQUENCE</scope>
</reference>
<gene>
    <name evidence="2" type="ORF">PGLA1383_LOCUS50122</name>
</gene>
<dbReference type="EMBL" id="CAJNNV010031027">
    <property type="protein sequence ID" value="CAE8634473.1"/>
    <property type="molecule type" value="Genomic_DNA"/>
</dbReference>
<feature type="region of interest" description="Disordered" evidence="1">
    <location>
        <begin position="63"/>
        <end position="92"/>
    </location>
</feature>
<sequence>MLQVPARRLGPAQLFKNGTRAFLTRFGDEDERLPDENSAALLCSLMRRLRSEQALGKARLTFPPKLPASNVRGGQRRLPAPAPGGESLQRRSLIRPASNWTPSWSSELLRAGCIGCPGMPCWSAKASDFKTRLLET</sequence>